<dbReference type="PANTHER" id="PTHR47017:SF1">
    <property type="entry name" value="ACYL-COA"/>
    <property type="match status" value="1"/>
</dbReference>
<name>A0ABY8CAA9_9GAMM</name>
<reference evidence="1 2" key="1">
    <citation type="submission" date="2022-06" db="EMBL/GenBank/DDBJ databases">
        <title>Thiomicrohabdus sp. nov, an obligately chemolithoautotrophic, sulfur-oxidizing bacterium isolated from beach of Guanyin Mountain. Amoy.</title>
        <authorList>
            <person name="Zhu H."/>
        </authorList>
    </citation>
    <scope>NUCLEOTIDE SEQUENCE [LARGE SCALE GENOMIC DNA]</scope>
    <source>
        <strain evidence="1 2">XGS-01</strain>
    </source>
</reference>
<dbReference type="InterPro" id="IPR007434">
    <property type="entry name" value="FemAB-like"/>
</dbReference>
<dbReference type="Proteomes" id="UP001222275">
    <property type="component" value="Chromosome"/>
</dbReference>
<proteinExistence type="predicted"/>
<dbReference type="InterPro" id="IPR016181">
    <property type="entry name" value="Acyl_CoA_acyltransferase"/>
</dbReference>
<dbReference type="Gene3D" id="3.40.630.30">
    <property type="match status" value="1"/>
</dbReference>
<sequence>MQKQQYRAQIHSNINEIPSIEWDALVEDNHPFLKHGFLNALEQNNCVSKRYGWIPHHIAIYDEQNTLVAALPLYEKHNNYGEFVFDQAWEKAWNSIGLPYYPKLVSATPYTPVLGQRFLVQNTGNEEQQNQLSNLLFNSMTEFCEEQNMSGAHVLFAKSNQQAWLSSQNNPNSYIRHDCQFHWHNQDYQTFDDFLAQLKPKKRKNIRQERKAIHATGITYRILNGHTATEKDWQDFDFFYQKTFIEKWSTPTLNLGFFQSIAKSLADNIVLVLADLNNECVAGALMFKSDTHLYGRHWGAAKDIKHLHFEVCFYQGIEYAIKHQLQIFEPGAGGEHKIARGFSPVAMQSTHWLPINPFGEALDQFIKQEQDGVENYMQECITHTPYK</sequence>
<keyword evidence="2" id="KW-1185">Reference proteome</keyword>
<protein>
    <submittedName>
        <fullName evidence="1">GNAT family N-acetyltransferase</fullName>
    </submittedName>
</protein>
<dbReference type="Pfam" id="PF04339">
    <property type="entry name" value="FemAB_like"/>
    <property type="match status" value="1"/>
</dbReference>
<organism evidence="1 2">
    <name type="scientific">Thiomicrorhabdus lithotrophica</name>
    <dbReference type="NCBI Taxonomy" id="2949997"/>
    <lineage>
        <taxon>Bacteria</taxon>
        <taxon>Pseudomonadati</taxon>
        <taxon>Pseudomonadota</taxon>
        <taxon>Gammaproteobacteria</taxon>
        <taxon>Thiotrichales</taxon>
        <taxon>Piscirickettsiaceae</taxon>
        <taxon>Thiomicrorhabdus</taxon>
    </lineage>
</organism>
<evidence type="ECO:0000313" key="1">
    <source>
        <dbReference type="EMBL" id="WEJ61620.1"/>
    </source>
</evidence>
<accession>A0ABY8CAA9</accession>
<dbReference type="EMBL" id="CP102381">
    <property type="protein sequence ID" value="WEJ61620.1"/>
    <property type="molecule type" value="Genomic_DNA"/>
</dbReference>
<dbReference type="PANTHER" id="PTHR47017">
    <property type="entry name" value="ACYL-COA"/>
    <property type="match status" value="1"/>
</dbReference>
<gene>
    <name evidence="1" type="ORF">NR989_06275</name>
</gene>
<evidence type="ECO:0000313" key="2">
    <source>
        <dbReference type="Proteomes" id="UP001222275"/>
    </source>
</evidence>
<dbReference type="SUPFAM" id="SSF55729">
    <property type="entry name" value="Acyl-CoA N-acyltransferases (Nat)"/>
    <property type="match status" value="1"/>
</dbReference>
<dbReference type="RefSeq" id="WP_275593878.1">
    <property type="nucleotide sequence ID" value="NZ_CP102381.1"/>
</dbReference>